<keyword evidence="3 4" id="KW-0862">Zinc</keyword>
<dbReference type="SUPFAM" id="SSF90229">
    <property type="entry name" value="CCCH zinc finger"/>
    <property type="match status" value="1"/>
</dbReference>
<dbReference type="GO" id="GO:0034247">
    <property type="term" value="P:snoRNA splicing"/>
    <property type="evidence" value="ECO:0007669"/>
    <property type="project" value="TreeGrafter"/>
</dbReference>
<name>A0A8E0VHW1_9TREM</name>
<dbReference type="InterPro" id="IPR017907">
    <property type="entry name" value="Znf_RING_CS"/>
</dbReference>
<dbReference type="InterPro" id="IPR039971">
    <property type="entry name" value="CWC24-like"/>
</dbReference>
<keyword evidence="2 4" id="KW-0863">Zinc-finger</keyword>
<keyword evidence="9" id="KW-1185">Reference proteome</keyword>
<feature type="compositionally biased region" description="Polar residues" evidence="5">
    <location>
        <begin position="354"/>
        <end position="364"/>
    </location>
</feature>
<feature type="zinc finger region" description="C3H1-type" evidence="4">
    <location>
        <begin position="183"/>
        <end position="211"/>
    </location>
</feature>
<evidence type="ECO:0000259" key="6">
    <source>
        <dbReference type="PROSITE" id="PS50089"/>
    </source>
</evidence>
<dbReference type="EMBL" id="LUCM01008017">
    <property type="protein sequence ID" value="KAA0189078.1"/>
    <property type="molecule type" value="Genomic_DNA"/>
</dbReference>
<dbReference type="PANTHER" id="PTHR12930">
    <property type="entry name" value="ZINC FINGER PROTEIN 183"/>
    <property type="match status" value="1"/>
</dbReference>
<dbReference type="PROSITE" id="PS00518">
    <property type="entry name" value="ZF_RING_1"/>
    <property type="match status" value="1"/>
</dbReference>
<gene>
    <name evidence="8" type="ORF">FBUS_11007</name>
</gene>
<dbReference type="Pfam" id="PF13920">
    <property type="entry name" value="zf-C3HC4_3"/>
    <property type="match status" value="1"/>
</dbReference>
<evidence type="ECO:0000256" key="4">
    <source>
        <dbReference type="PROSITE-ProRule" id="PRU00723"/>
    </source>
</evidence>
<evidence type="ECO:0000256" key="3">
    <source>
        <dbReference type="ARBA" id="ARBA00022833"/>
    </source>
</evidence>
<keyword evidence="1 4" id="KW-0479">Metal-binding</keyword>
<feature type="compositionally biased region" description="Acidic residues" evidence="5">
    <location>
        <begin position="404"/>
        <end position="416"/>
    </location>
</feature>
<dbReference type="Proteomes" id="UP000728185">
    <property type="component" value="Unassembled WGS sequence"/>
</dbReference>
<organism evidence="8 9">
    <name type="scientific">Fasciolopsis buskii</name>
    <dbReference type="NCBI Taxonomy" id="27845"/>
    <lineage>
        <taxon>Eukaryota</taxon>
        <taxon>Metazoa</taxon>
        <taxon>Spiralia</taxon>
        <taxon>Lophotrochozoa</taxon>
        <taxon>Platyhelminthes</taxon>
        <taxon>Trematoda</taxon>
        <taxon>Digenea</taxon>
        <taxon>Plagiorchiida</taxon>
        <taxon>Echinostomata</taxon>
        <taxon>Echinostomatoidea</taxon>
        <taxon>Fasciolidae</taxon>
        <taxon>Fasciolopsis</taxon>
    </lineage>
</organism>
<dbReference type="PROSITE" id="PS50089">
    <property type="entry name" value="ZF_RING_2"/>
    <property type="match status" value="1"/>
</dbReference>
<accession>A0A8E0VHW1</accession>
<proteinExistence type="predicted"/>
<dbReference type="InterPro" id="IPR001841">
    <property type="entry name" value="Znf_RING"/>
</dbReference>
<dbReference type="SMART" id="SM00356">
    <property type="entry name" value="ZnF_C3H1"/>
    <property type="match status" value="1"/>
</dbReference>
<evidence type="ECO:0000313" key="8">
    <source>
        <dbReference type="EMBL" id="KAA0189078.1"/>
    </source>
</evidence>
<evidence type="ECO:0000256" key="5">
    <source>
        <dbReference type="SAM" id="MobiDB-lite"/>
    </source>
</evidence>
<sequence>MSKDQDACVFFKKRSRQAVRQKKDSTSSEEDAVEVRRKQRRPESSALYQTVSFLFIYGFFHKTAHFSKKSDSLSEEEDDQDDSITVEYKASRSMDPSISREHCATASLEIDTDVTYDAQAIFEKAQLMNKEFGSSKSNIYRGMNNYNQYIEKKDTVMGNASSGFNRKGPMRAPTNLRATVRWDYQPDICKDYKETGFCSFGDSCKFLHDRSDYKHGWQIDQELAEGTYGIDGNDNRYEIVNNSSEEEADDDIPPLCLICRKEYKDPVVTNCRHYFCGDCALKRYKKTARCYACTADTRGFFKFAKDLLPRLKAMRKKRKHAKDVDLGGDNDDGEEEEEDSDNEEKKGNDHENVNTDQLQPSISFPSRHLDDECCVPPSDLLPTREGKSITQLPVPAEPNWAEPEAPEYCDSSEESD</sequence>
<dbReference type="SMART" id="SM00184">
    <property type="entry name" value="RING"/>
    <property type="match status" value="1"/>
</dbReference>
<dbReference type="AlphaFoldDB" id="A0A8E0VHW1"/>
<dbReference type="GO" id="GO:0005684">
    <property type="term" value="C:U2-type spliceosomal complex"/>
    <property type="evidence" value="ECO:0007669"/>
    <property type="project" value="TreeGrafter"/>
</dbReference>
<protein>
    <recommendedName>
        <fullName evidence="10">RING finger protein 113A</fullName>
    </recommendedName>
</protein>
<feature type="domain" description="C3H1-type" evidence="7">
    <location>
        <begin position="183"/>
        <end position="211"/>
    </location>
</feature>
<dbReference type="OrthoDB" id="25761at2759"/>
<evidence type="ECO:0000259" key="7">
    <source>
        <dbReference type="PROSITE" id="PS50103"/>
    </source>
</evidence>
<dbReference type="Gene3D" id="3.30.40.10">
    <property type="entry name" value="Zinc/RING finger domain, C3HC4 (zinc finger)"/>
    <property type="match status" value="1"/>
</dbReference>
<reference evidence="8" key="1">
    <citation type="submission" date="2019-05" db="EMBL/GenBank/DDBJ databases">
        <title>Annotation for the trematode Fasciolopsis buski.</title>
        <authorList>
            <person name="Choi Y.-J."/>
        </authorList>
    </citation>
    <scope>NUCLEOTIDE SEQUENCE</scope>
    <source>
        <strain evidence="8">HT</strain>
        <tissue evidence="8">Whole worm</tissue>
    </source>
</reference>
<dbReference type="InterPro" id="IPR036855">
    <property type="entry name" value="Znf_CCCH_sf"/>
</dbReference>
<feature type="compositionally biased region" description="Basic and acidic residues" evidence="5">
    <location>
        <begin position="343"/>
        <end position="353"/>
    </location>
</feature>
<dbReference type="GO" id="GO:0008270">
    <property type="term" value="F:zinc ion binding"/>
    <property type="evidence" value="ECO:0007669"/>
    <property type="project" value="UniProtKB-KW"/>
</dbReference>
<dbReference type="SUPFAM" id="SSF57850">
    <property type="entry name" value="RING/U-box"/>
    <property type="match status" value="1"/>
</dbReference>
<dbReference type="PROSITE" id="PS50103">
    <property type="entry name" value="ZF_C3H1"/>
    <property type="match status" value="1"/>
</dbReference>
<evidence type="ECO:0000256" key="1">
    <source>
        <dbReference type="ARBA" id="ARBA00022723"/>
    </source>
</evidence>
<dbReference type="PANTHER" id="PTHR12930:SF0">
    <property type="entry name" value="RING FINGER PROTEIN 113B"/>
    <property type="match status" value="1"/>
</dbReference>
<evidence type="ECO:0000313" key="9">
    <source>
        <dbReference type="Proteomes" id="UP000728185"/>
    </source>
</evidence>
<feature type="region of interest" description="Disordered" evidence="5">
    <location>
        <begin position="16"/>
        <end position="41"/>
    </location>
</feature>
<evidence type="ECO:0000256" key="2">
    <source>
        <dbReference type="ARBA" id="ARBA00022771"/>
    </source>
</evidence>
<feature type="domain" description="RING-type" evidence="6">
    <location>
        <begin position="256"/>
        <end position="294"/>
    </location>
</feature>
<feature type="compositionally biased region" description="Acidic residues" evidence="5">
    <location>
        <begin position="326"/>
        <end position="342"/>
    </location>
</feature>
<feature type="region of interest" description="Disordered" evidence="5">
    <location>
        <begin position="318"/>
        <end position="416"/>
    </location>
</feature>
<evidence type="ECO:0008006" key="10">
    <source>
        <dbReference type="Google" id="ProtNLM"/>
    </source>
</evidence>
<dbReference type="InterPro" id="IPR000571">
    <property type="entry name" value="Znf_CCCH"/>
</dbReference>
<dbReference type="InterPro" id="IPR013083">
    <property type="entry name" value="Znf_RING/FYVE/PHD"/>
</dbReference>
<dbReference type="CDD" id="cd16539">
    <property type="entry name" value="RING-HC_RNF113A_B"/>
    <property type="match status" value="1"/>
</dbReference>
<dbReference type="Pfam" id="PF00642">
    <property type="entry name" value="zf-CCCH"/>
    <property type="match status" value="1"/>
</dbReference>
<comment type="caution">
    <text evidence="8">The sequence shown here is derived from an EMBL/GenBank/DDBJ whole genome shotgun (WGS) entry which is preliminary data.</text>
</comment>
<dbReference type="Gene3D" id="4.10.1000.10">
    <property type="entry name" value="Zinc finger, CCCH-type"/>
    <property type="match status" value="1"/>
</dbReference>